<dbReference type="Pfam" id="PF15460">
    <property type="entry name" value="SAS4"/>
    <property type="match status" value="1"/>
</dbReference>
<accession>A0A1G4IXG7</accession>
<proteinExistence type="predicted"/>
<dbReference type="GO" id="GO:0033255">
    <property type="term" value="C:SAS acetyltransferase complex"/>
    <property type="evidence" value="ECO:0007669"/>
    <property type="project" value="InterPro"/>
</dbReference>
<protein>
    <submittedName>
        <fullName evidence="3">LADA_0C01266g1_1</fullName>
    </submittedName>
</protein>
<dbReference type="PANTHER" id="PTHR38422:SF1">
    <property type="entry name" value="SOMETHING ABOUT SILENCING PROTEIN 4"/>
    <property type="match status" value="1"/>
</dbReference>
<keyword evidence="4" id="KW-1185">Reference proteome</keyword>
<evidence type="ECO:0000256" key="1">
    <source>
        <dbReference type="SAM" id="MobiDB-lite"/>
    </source>
</evidence>
<gene>
    <name evidence="3" type="ORF">LADA_0C01266G</name>
</gene>
<dbReference type="InterPro" id="IPR038988">
    <property type="entry name" value="Sas4"/>
</dbReference>
<evidence type="ECO:0000313" key="3">
    <source>
        <dbReference type="EMBL" id="SCU81822.1"/>
    </source>
</evidence>
<feature type="domain" description="Something about silencing protein 4" evidence="2">
    <location>
        <begin position="92"/>
        <end position="187"/>
    </location>
</feature>
<dbReference type="InterPro" id="IPR029184">
    <property type="entry name" value="Sas4_dom"/>
</dbReference>
<dbReference type="OrthoDB" id="1938992at2759"/>
<dbReference type="AlphaFoldDB" id="A0A1G4IXG7"/>
<dbReference type="Proteomes" id="UP000190274">
    <property type="component" value="Chromosome C"/>
</dbReference>
<evidence type="ECO:0000313" key="4">
    <source>
        <dbReference type="Proteomes" id="UP000190274"/>
    </source>
</evidence>
<dbReference type="STRING" id="1266660.A0A1G4IXG7"/>
<reference evidence="4" key="1">
    <citation type="submission" date="2016-03" db="EMBL/GenBank/DDBJ databases">
        <authorList>
            <person name="Devillers H."/>
        </authorList>
    </citation>
    <scope>NUCLEOTIDE SEQUENCE [LARGE SCALE GENOMIC DNA]</scope>
</reference>
<sequence length="364" mass="41904">MNVKSERKLRSKSPAASNNEELFNFDNPHGGLFSEKKLTVLTRHGASYTGSDRQVANKSEDDEIFAKKRELYQMPRLLIEPHHMESLEAKMDPLSDEIYAAYHRKMYKQEVRMVNQDKIQAETEAERLGGVLEDLQSEANWVKRLLKTTIVQNPDDEMELQKKRSLTQSSIMAMLQRFGDMKNLASSFARGGRAKVVDPDLSFSNTVKRINNYRRPALIDFDELNLTSDEDDERLSNSEIKAQRKSRQERRYGGTVVIQLRKSLACYYKYAIVAEPMRPAYIVRCSKAEKEKWCRMAESLPPKFKDYAQFPKQSYVTRPVKHQNWANGHRDGAAPASTAPKKRTSGRKNHRSNSSSPTKRSHQV</sequence>
<feature type="region of interest" description="Disordered" evidence="1">
    <location>
        <begin position="1"/>
        <end position="26"/>
    </location>
</feature>
<organism evidence="3 4">
    <name type="scientific">Lachancea dasiensis</name>
    <dbReference type="NCBI Taxonomy" id="1072105"/>
    <lineage>
        <taxon>Eukaryota</taxon>
        <taxon>Fungi</taxon>
        <taxon>Dikarya</taxon>
        <taxon>Ascomycota</taxon>
        <taxon>Saccharomycotina</taxon>
        <taxon>Saccharomycetes</taxon>
        <taxon>Saccharomycetales</taxon>
        <taxon>Saccharomycetaceae</taxon>
        <taxon>Lachancea</taxon>
    </lineage>
</organism>
<name>A0A1G4IXG7_9SACH</name>
<evidence type="ECO:0000259" key="2">
    <source>
        <dbReference type="Pfam" id="PF15460"/>
    </source>
</evidence>
<feature type="region of interest" description="Disordered" evidence="1">
    <location>
        <begin position="319"/>
        <end position="364"/>
    </location>
</feature>
<feature type="compositionally biased region" description="Basic residues" evidence="1">
    <location>
        <begin position="340"/>
        <end position="351"/>
    </location>
</feature>
<dbReference type="PANTHER" id="PTHR38422">
    <property type="entry name" value="SOMETHING ABOUT SILENCING PROTEIN 4"/>
    <property type="match status" value="1"/>
</dbReference>
<dbReference type="GO" id="GO:0004402">
    <property type="term" value="F:histone acetyltransferase activity"/>
    <property type="evidence" value="ECO:0007669"/>
    <property type="project" value="TreeGrafter"/>
</dbReference>
<dbReference type="EMBL" id="LT598459">
    <property type="protein sequence ID" value="SCU81822.1"/>
    <property type="molecule type" value="Genomic_DNA"/>
</dbReference>